<dbReference type="OrthoDB" id="4425833at2"/>
<dbReference type="GO" id="GO:0005524">
    <property type="term" value="F:ATP binding"/>
    <property type="evidence" value="ECO:0007669"/>
    <property type="project" value="UniProtKB-KW"/>
</dbReference>
<evidence type="ECO:0000259" key="3">
    <source>
        <dbReference type="PROSITE" id="PS50893"/>
    </source>
</evidence>
<organism evidence="4 5">
    <name type="scientific">Nocardiopsis flavescens</name>
    <dbReference type="NCBI Taxonomy" id="758803"/>
    <lineage>
        <taxon>Bacteria</taxon>
        <taxon>Bacillati</taxon>
        <taxon>Actinomycetota</taxon>
        <taxon>Actinomycetes</taxon>
        <taxon>Streptosporangiales</taxon>
        <taxon>Nocardiopsidaceae</taxon>
        <taxon>Nocardiopsis</taxon>
    </lineage>
</organism>
<keyword evidence="5" id="KW-1185">Reference proteome</keyword>
<dbReference type="GO" id="GO:0022857">
    <property type="term" value="F:transmembrane transporter activity"/>
    <property type="evidence" value="ECO:0007669"/>
    <property type="project" value="TreeGrafter"/>
</dbReference>
<dbReference type="Gene3D" id="3.40.50.300">
    <property type="entry name" value="P-loop containing nucleotide triphosphate hydrolases"/>
    <property type="match status" value="1"/>
</dbReference>
<dbReference type="STRING" id="758803.SAMN05421803_103274"/>
<dbReference type="InterPro" id="IPR003593">
    <property type="entry name" value="AAA+_ATPase"/>
</dbReference>
<dbReference type="PROSITE" id="PS00211">
    <property type="entry name" value="ABC_TRANSPORTER_1"/>
    <property type="match status" value="1"/>
</dbReference>
<dbReference type="GO" id="GO:0016887">
    <property type="term" value="F:ATP hydrolysis activity"/>
    <property type="evidence" value="ECO:0007669"/>
    <property type="project" value="InterPro"/>
</dbReference>
<dbReference type="PROSITE" id="PS50893">
    <property type="entry name" value="ABC_TRANSPORTER_2"/>
    <property type="match status" value="1"/>
</dbReference>
<dbReference type="InterPro" id="IPR003439">
    <property type="entry name" value="ABC_transporter-like_ATP-bd"/>
</dbReference>
<gene>
    <name evidence="4" type="ORF">SAMN05421803_103274</name>
</gene>
<keyword evidence="1" id="KW-0547">Nucleotide-binding</keyword>
<dbReference type="PANTHER" id="PTHR24220:SF86">
    <property type="entry name" value="ABC TRANSPORTER ABCH.1"/>
    <property type="match status" value="1"/>
</dbReference>
<keyword evidence="2 4" id="KW-0067">ATP-binding</keyword>
<evidence type="ECO:0000256" key="1">
    <source>
        <dbReference type="ARBA" id="ARBA00022741"/>
    </source>
</evidence>
<feature type="domain" description="ABC transporter" evidence="3">
    <location>
        <begin position="7"/>
        <end position="218"/>
    </location>
</feature>
<dbReference type="InterPro" id="IPR015854">
    <property type="entry name" value="ABC_transpr_LolD-like"/>
</dbReference>
<dbReference type="SMART" id="SM00382">
    <property type="entry name" value="AAA"/>
    <property type="match status" value="1"/>
</dbReference>
<evidence type="ECO:0000313" key="4">
    <source>
        <dbReference type="EMBL" id="SHJ04969.1"/>
    </source>
</evidence>
<sequence length="218" mass="23054">MTATTHCELRGVRKEYGGRAVLDGFDLAVGAGEMVAVTGASGSGKSTVLNLLGLLEAPDGGEVRLLGGRAPRPRSRGARRYLRGHLGYLFQNFALIEGATVRENLEVALAYAPGPGTERERTARALEHVGLAGTEERRVFSLSGGEQQRVAIARLMLKPCEIVLADEPTGSLDADNRDVVLGLLRGLNGAGRTVVVATHDRAVVDACSREVALDRTGI</sequence>
<evidence type="ECO:0000313" key="5">
    <source>
        <dbReference type="Proteomes" id="UP000184452"/>
    </source>
</evidence>
<dbReference type="SUPFAM" id="SSF52540">
    <property type="entry name" value="P-loop containing nucleoside triphosphate hydrolases"/>
    <property type="match status" value="1"/>
</dbReference>
<protein>
    <submittedName>
        <fullName evidence="4">Putative ABC transport system ATP-binding protein</fullName>
    </submittedName>
</protein>
<name>A0A1M6G4T3_9ACTN</name>
<dbReference type="EMBL" id="FQZK01000003">
    <property type="protein sequence ID" value="SHJ04969.1"/>
    <property type="molecule type" value="Genomic_DNA"/>
</dbReference>
<dbReference type="RefSeq" id="WP_073377011.1">
    <property type="nucleotide sequence ID" value="NZ_FQZK01000003.1"/>
</dbReference>
<dbReference type="PANTHER" id="PTHR24220">
    <property type="entry name" value="IMPORT ATP-BINDING PROTEIN"/>
    <property type="match status" value="1"/>
</dbReference>
<dbReference type="AlphaFoldDB" id="A0A1M6G4T3"/>
<reference evidence="4 5" key="1">
    <citation type="submission" date="2016-11" db="EMBL/GenBank/DDBJ databases">
        <authorList>
            <person name="Jaros S."/>
            <person name="Januszkiewicz K."/>
            <person name="Wedrychowicz H."/>
        </authorList>
    </citation>
    <scope>NUCLEOTIDE SEQUENCE [LARGE SCALE GENOMIC DNA]</scope>
    <source>
        <strain evidence="4 5">CGMCC 4.5723</strain>
    </source>
</reference>
<dbReference type="InterPro" id="IPR017871">
    <property type="entry name" value="ABC_transporter-like_CS"/>
</dbReference>
<dbReference type="GO" id="GO:0005886">
    <property type="term" value="C:plasma membrane"/>
    <property type="evidence" value="ECO:0007669"/>
    <property type="project" value="TreeGrafter"/>
</dbReference>
<dbReference type="InterPro" id="IPR027417">
    <property type="entry name" value="P-loop_NTPase"/>
</dbReference>
<accession>A0A1M6G4T3</accession>
<dbReference type="Pfam" id="PF00005">
    <property type="entry name" value="ABC_tran"/>
    <property type="match status" value="1"/>
</dbReference>
<dbReference type="Proteomes" id="UP000184452">
    <property type="component" value="Unassembled WGS sequence"/>
</dbReference>
<evidence type="ECO:0000256" key="2">
    <source>
        <dbReference type="ARBA" id="ARBA00022840"/>
    </source>
</evidence>
<proteinExistence type="predicted"/>